<dbReference type="EMBL" id="CAJOBB010021992">
    <property type="protein sequence ID" value="CAF4381050.1"/>
    <property type="molecule type" value="Genomic_DNA"/>
</dbReference>
<feature type="region of interest" description="Disordered" evidence="1">
    <location>
        <begin position="40"/>
        <end position="64"/>
    </location>
</feature>
<proteinExistence type="predicted"/>
<dbReference type="Gene3D" id="1.10.287.650">
    <property type="entry name" value="L27 domain"/>
    <property type="match status" value="1"/>
</dbReference>
<evidence type="ECO:0000256" key="1">
    <source>
        <dbReference type="SAM" id="MobiDB-lite"/>
    </source>
</evidence>
<gene>
    <name evidence="2" type="ORF">KXQ929_LOCUS49913</name>
</gene>
<comment type="caution">
    <text evidence="2">The sequence shown here is derived from an EMBL/GenBank/DDBJ whole genome shotgun (WGS) entry which is preliminary data.</text>
</comment>
<feature type="compositionally biased region" description="Polar residues" evidence="1">
    <location>
        <begin position="46"/>
        <end position="57"/>
    </location>
</feature>
<feature type="non-terminal residue" evidence="2">
    <location>
        <position position="1"/>
    </location>
</feature>
<sequence length="92" mass="10047">MAEKSLLQAHDVVAQEVYGDGAIRVTPSYFGQNTLTLDANYDHDYNGQNGSGLNESTGHGGDGLSDTTCDVTRIRLVQFQRNTDEPLVIMDK</sequence>
<reference evidence="2" key="1">
    <citation type="submission" date="2021-02" db="EMBL/GenBank/DDBJ databases">
        <authorList>
            <person name="Nowell W R."/>
        </authorList>
    </citation>
    <scope>NUCLEOTIDE SEQUENCE</scope>
</reference>
<organism evidence="2 3">
    <name type="scientific">Adineta steineri</name>
    <dbReference type="NCBI Taxonomy" id="433720"/>
    <lineage>
        <taxon>Eukaryota</taxon>
        <taxon>Metazoa</taxon>
        <taxon>Spiralia</taxon>
        <taxon>Gnathifera</taxon>
        <taxon>Rotifera</taxon>
        <taxon>Eurotatoria</taxon>
        <taxon>Bdelloidea</taxon>
        <taxon>Adinetida</taxon>
        <taxon>Adinetidae</taxon>
        <taxon>Adineta</taxon>
    </lineage>
</organism>
<evidence type="ECO:0000313" key="3">
    <source>
        <dbReference type="Proteomes" id="UP000663868"/>
    </source>
</evidence>
<evidence type="ECO:0000313" key="2">
    <source>
        <dbReference type="EMBL" id="CAF4381050.1"/>
    </source>
</evidence>
<dbReference type="AlphaFoldDB" id="A0A820MUK1"/>
<accession>A0A820MUK1</accession>
<protein>
    <submittedName>
        <fullName evidence="2">Uncharacterized protein</fullName>
    </submittedName>
</protein>
<dbReference type="Proteomes" id="UP000663868">
    <property type="component" value="Unassembled WGS sequence"/>
</dbReference>
<name>A0A820MUK1_9BILA</name>